<feature type="domain" description="DDH" evidence="1">
    <location>
        <begin position="16"/>
        <end position="155"/>
    </location>
</feature>
<evidence type="ECO:0000313" key="4">
    <source>
        <dbReference type="Proteomes" id="UP001057753"/>
    </source>
</evidence>
<accession>A0A9Q4FVB5</accession>
<dbReference type="GO" id="GO:0003676">
    <property type="term" value="F:nucleic acid binding"/>
    <property type="evidence" value="ECO:0007669"/>
    <property type="project" value="InterPro"/>
</dbReference>
<dbReference type="Proteomes" id="UP001057753">
    <property type="component" value="Unassembled WGS sequence"/>
</dbReference>
<reference evidence="3" key="1">
    <citation type="submission" date="2020-06" db="EMBL/GenBank/DDBJ databases">
        <title>Insight into the genomes of haloalkaliphilic bacilli from Kenyan soda lakes.</title>
        <authorList>
            <person name="Mwirichia R."/>
            <person name="Villamizar G.C."/>
            <person name="Poehlein A."/>
            <person name="Mugweru J."/>
            <person name="Kipnyargis A."/>
            <person name="Kiplimo D."/>
            <person name="Orwa P."/>
            <person name="Daniel R."/>
        </authorList>
    </citation>
    <scope>NUCLEOTIDE SEQUENCE</scope>
    <source>
        <strain evidence="3">B1096_S55</strain>
    </source>
</reference>
<evidence type="ECO:0000259" key="1">
    <source>
        <dbReference type="Pfam" id="PF01368"/>
    </source>
</evidence>
<dbReference type="InterPro" id="IPR003156">
    <property type="entry name" value="DHHA1_dom"/>
</dbReference>
<dbReference type="SUPFAM" id="SSF64182">
    <property type="entry name" value="DHH phosphoesterases"/>
    <property type="match status" value="1"/>
</dbReference>
<dbReference type="Pfam" id="PF02272">
    <property type="entry name" value="DHHA1"/>
    <property type="match status" value="1"/>
</dbReference>
<feature type="domain" description="DHHA1" evidence="2">
    <location>
        <begin position="231"/>
        <end position="312"/>
    </location>
</feature>
<dbReference type="PANTHER" id="PTHR47618">
    <property type="entry name" value="BIFUNCTIONAL OLIGORIBONUCLEASE AND PAP PHOSPHATASE NRNA"/>
    <property type="match status" value="1"/>
</dbReference>
<gene>
    <name evidence="3" type="ORF">HXA33_03175</name>
</gene>
<dbReference type="Pfam" id="PF01368">
    <property type="entry name" value="DHH"/>
    <property type="match status" value="1"/>
</dbReference>
<dbReference type="Gene3D" id="3.90.1640.10">
    <property type="entry name" value="inorganic pyrophosphatase (n-terminal core)"/>
    <property type="match status" value="1"/>
</dbReference>
<organism evidence="3 4">
    <name type="scientific">Salipaludibacillus agaradhaerens</name>
    <name type="common">Bacillus agaradhaerens</name>
    <dbReference type="NCBI Taxonomy" id="76935"/>
    <lineage>
        <taxon>Bacteria</taxon>
        <taxon>Bacillati</taxon>
        <taxon>Bacillota</taxon>
        <taxon>Bacilli</taxon>
        <taxon>Bacillales</taxon>
        <taxon>Bacillaceae</taxon>
    </lineage>
</organism>
<sequence>MTMKQTIINEIKKWDSIIIHRHVRPDPDAIGSQAGLKALIHTVFPHKKVYLAGEQEESLGFLAQMDEVDDDIFQRSLVIVCDTANTDRIDDQRYVNANAVIKIDHHPDVDTYGTLRWVDTNASSTSEMIFDLFEACEAEGASLNQEIARLLYAGIVGDTGRFRFPNTTEKTFLAAARLVQTGFSRPELYDDLYETPLAVLKLQGYVLSQLTVSDSGVGVVRLPKDVLETYHVTSKEAASVVNSFSTLKGLKAWVFFVEEEDVIRARIRSKGPEIHELAARFNGGGHPMASGASLFSWEETDTFLKELEQICK</sequence>
<dbReference type="Gene3D" id="3.10.310.30">
    <property type="match status" value="1"/>
</dbReference>
<dbReference type="AlphaFoldDB" id="A0A9Q4FVB5"/>
<dbReference type="PANTHER" id="PTHR47618:SF1">
    <property type="entry name" value="BIFUNCTIONAL OLIGORIBONUCLEASE AND PAP PHOSPHATASE NRNA"/>
    <property type="match status" value="1"/>
</dbReference>
<name>A0A9Q4FVB5_SALAG</name>
<evidence type="ECO:0000259" key="2">
    <source>
        <dbReference type="Pfam" id="PF02272"/>
    </source>
</evidence>
<proteinExistence type="predicted"/>
<dbReference type="EMBL" id="JABXYM010000001">
    <property type="protein sequence ID" value="MCR6095535.1"/>
    <property type="molecule type" value="Genomic_DNA"/>
</dbReference>
<dbReference type="InterPro" id="IPR038763">
    <property type="entry name" value="DHH_sf"/>
</dbReference>
<protein>
    <submittedName>
        <fullName evidence="3">Bifunctional oligoribonuclease/PAP phosphatase NrnA</fullName>
    </submittedName>
</protein>
<dbReference type="InterPro" id="IPR051319">
    <property type="entry name" value="Oligoribo/pAp-PDE_c-di-AMP_PDE"/>
</dbReference>
<dbReference type="InterPro" id="IPR001667">
    <property type="entry name" value="DDH_dom"/>
</dbReference>
<keyword evidence="4" id="KW-1185">Reference proteome</keyword>
<comment type="caution">
    <text evidence="3">The sequence shown here is derived from an EMBL/GenBank/DDBJ whole genome shotgun (WGS) entry which is preliminary data.</text>
</comment>
<evidence type="ECO:0000313" key="3">
    <source>
        <dbReference type="EMBL" id="MCR6095535.1"/>
    </source>
</evidence>